<evidence type="ECO:0000313" key="3">
    <source>
        <dbReference type="Proteomes" id="UP001500831"/>
    </source>
</evidence>
<feature type="chain" id="PRO_5047043319" evidence="1">
    <location>
        <begin position="27"/>
        <end position="215"/>
    </location>
</feature>
<dbReference type="InterPro" id="IPR023888">
    <property type="entry name" value="SdpC-like"/>
</dbReference>
<dbReference type="EMBL" id="BAAAVI010000028">
    <property type="protein sequence ID" value="GAA2878600.1"/>
    <property type="molecule type" value="Genomic_DNA"/>
</dbReference>
<keyword evidence="1" id="KW-0732">Signal</keyword>
<feature type="signal peptide" evidence="1">
    <location>
        <begin position="1"/>
        <end position="26"/>
    </location>
</feature>
<dbReference type="Proteomes" id="UP001500831">
    <property type="component" value="Unassembled WGS sequence"/>
</dbReference>
<evidence type="ECO:0000256" key="1">
    <source>
        <dbReference type="SAM" id="SignalP"/>
    </source>
</evidence>
<dbReference type="Pfam" id="PF26137">
    <property type="entry name" value="Toxin_SdpC"/>
    <property type="match status" value="1"/>
</dbReference>
<gene>
    <name evidence="2" type="ORF">GCM10010517_40670</name>
</gene>
<keyword evidence="3" id="KW-1185">Reference proteome</keyword>
<name>A0ABP6II77_9ACTN</name>
<reference evidence="3" key="1">
    <citation type="journal article" date="2019" name="Int. J. Syst. Evol. Microbiol.">
        <title>The Global Catalogue of Microorganisms (GCM) 10K type strain sequencing project: providing services to taxonomists for standard genome sequencing and annotation.</title>
        <authorList>
            <consortium name="The Broad Institute Genomics Platform"/>
            <consortium name="The Broad Institute Genome Sequencing Center for Infectious Disease"/>
            <person name="Wu L."/>
            <person name="Ma J."/>
        </authorList>
    </citation>
    <scope>NUCLEOTIDE SEQUENCE [LARGE SCALE GENOMIC DNA]</scope>
    <source>
        <strain evidence="3">JCM 6242</strain>
    </source>
</reference>
<protein>
    <submittedName>
        <fullName evidence="2">Uncharacterized protein</fullName>
    </submittedName>
</protein>
<organism evidence="2 3">
    <name type="scientific">Streptosporangium fragile</name>
    <dbReference type="NCBI Taxonomy" id="46186"/>
    <lineage>
        <taxon>Bacteria</taxon>
        <taxon>Bacillati</taxon>
        <taxon>Actinomycetota</taxon>
        <taxon>Actinomycetes</taxon>
        <taxon>Streptosporangiales</taxon>
        <taxon>Streptosporangiaceae</taxon>
        <taxon>Streptosporangium</taxon>
    </lineage>
</organism>
<sequence length="215" mass="23419">MRVPKLLAVAITAAAVLTTQATPAQAVGNAPATAPHNVLAQQSYDGETVFRGLFLGIGPVAEKFPEFPKPPVDLLKQQEQAAEKYIAAIRADDPAFFDTFGTDMTSGDRVRVLAAMTSANERFAKLLEKDYGPGTQPEGMGLVRVLALAVVAVEVANAYEYVNAYRAYNVVMTENAYQNTHFWQDKVWSLPQMAGDTARLDRERLVSLIAERLAS</sequence>
<comment type="caution">
    <text evidence="2">The sequence shown here is derived from an EMBL/GenBank/DDBJ whole genome shotgun (WGS) entry which is preliminary data.</text>
</comment>
<dbReference type="RefSeq" id="WP_344973727.1">
    <property type="nucleotide sequence ID" value="NZ_BAAAVI010000028.1"/>
</dbReference>
<accession>A0ABP6II77</accession>
<evidence type="ECO:0000313" key="2">
    <source>
        <dbReference type="EMBL" id="GAA2878600.1"/>
    </source>
</evidence>
<proteinExistence type="predicted"/>